<dbReference type="AlphaFoldDB" id="A0AAE1F3B8"/>
<name>A0AAE1F3B8_PETCI</name>
<accession>A0AAE1F3B8</accession>
<proteinExistence type="predicted"/>
<reference evidence="1" key="1">
    <citation type="submission" date="2023-10" db="EMBL/GenBank/DDBJ databases">
        <title>Genome assemblies of two species of porcelain crab, Petrolisthes cinctipes and Petrolisthes manimaculis (Anomura: Porcellanidae).</title>
        <authorList>
            <person name="Angst P."/>
        </authorList>
    </citation>
    <scope>NUCLEOTIDE SEQUENCE</scope>
    <source>
        <strain evidence="1">PB745_01</strain>
        <tissue evidence="1">Gill</tissue>
    </source>
</reference>
<comment type="caution">
    <text evidence="1">The sequence shown here is derived from an EMBL/GenBank/DDBJ whole genome shotgun (WGS) entry which is preliminary data.</text>
</comment>
<gene>
    <name evidence="1" type="ORF">Pcinc_028235</name>
</gene>
<evidence type="ECO:0000313" key="1">
    <source>
        <dbReference type="EMBL" id="KAK3866210.1"/>
    </source>
</evidence>
<organism evidence="1 2">
    <name type="scientific">Petrolisthes cinctipes</name>
    <name type="common">Flat porcelain crab</name>
    <dbReference type="NCBI Taxonomy" id="88211"/>
    <lineage>
        <taxon>Eukaryota</taxon>
        <taxon>Metazoa</taxon>
        <taxon>Ecdysozoa</taxon>
        <taxon>Arthropoda</taxon>
        <taxon>Crustacea</taxon>
        <taxon>Multicrustacea</taxon>
        <taxon>Malacostraca</taxon>
        <taxon>Eumalacostraca</taxon>
        <taxon>Eucarida</taxon>
        <taxon>Decapoda</taxon>
        <taxon>Pleocyemata</taxon>
        <taxon>Anomura</taxon>
        <taxon>Galatheoidea</taxon>
        <taxon>Porcellanidae</taxon>
        <taxon>Petrolisthes</taxon>
    </lineage>
</organism>
<dbReference type="EMBL" id="JAWQEG010003440">
    <property type="protein sequence ID" value="KAK3866210.1"/>
    <property type="molecule type" value="Genomic_DNA"/>
</dbReference>
<protein>
    <submittedName>
        <fullName evidence="1">Uncharacterized protein</fullName>
    </submittedName>
</protein>
<dbReference type="Proteomes" id="UP001286313">
    <property type="component" value="Unassembled WGS sequence"/>
</dbReference>
<sequence length="69" mass="7499">MQRVMCAGVASVGGGGGGGWRSGWRVWPSSGEACPNPCTTTNLTQYWLNVRYCNNTDQTTVVSSIIFRR</sequence>
<keyword evidence="2" id="KW-1185">Reference proteome</keyword>
<evidence type="ECO:0000313" key="2">
    <source>
        <dbReference type="Proteomes" id="UP001286313"/>
    </source>
</evidence>